<feature type="domain" description="DUF8185" evidence="2">
    <location>
        <begin position="104"/>
        <end position="223"/>
    </location>
</feature>
<organism evidence="3 4">
    <name type="scientific">Williamsia marianensis</name>
    <dbReference type="NCBI Taxonomy" id="85044"/>
    <lineage>
        <taxon>Bacteria</taxon>
        <taxon>Bacillati</taxon>
        <taxon>Actinomycetota</taxon>
        <taxon>Actinomycetes</taxon>
        <taxon>Mycobacteriales</taxon>
        <taxon>Nocardiaceae</taxon>
        <taxon>Williamsia</taxon>
    </lineage>
</organism>
<dbReference type="AlphaFoldDB" id="A0A2G3PHF2"/>
<dbReference type="Pfam" id="PF26035">
    <property type="entry name" value="DUF8010"/>
    <property type="match status" value="1"/>
</dbReference>
<feature type="domain" description="DUF8010" evidence="1">
    <location>
        <begin position="3"/>
        <end position="101"/>
    </location>
</feature>
<sequence length="231" mass="24964">MMATLTLAARDRTDLAVFAGRALRADDVAVLRIKKRPDGLLGIWVNTGFDVLATRVVAGSIEGDDVVCGATELRSALRREADNPETASVDTGFPLDSAWRGALPAVDGFVHVDDVPARVLIQLSRTGAEVARTQGSGHGPPTSLLDQQVLDVTGETTDEVVNVSMRSIFALTAMGFVRQADNHDVTETSDIELIDADEVVRVRCTPVWARLDARFGSVYQRRTMAFSLQVN</sequence>
<name>A0A2G3PHF2_WILMA</name>
<accession>A0A2G3PHF2</accession>
<dbReference type="Pfam" id="PF26572">
    <property type="entry name" value="DUF8185"/>
    <property type="match status" value="1"/>
</dbReference>
<dbReference type="Proteomes" id="UP000225108">
    <property type="component" value="Unassembled WGS sequence"/>
</dbReference>
<evidence type="ECO:0000259" key="2">
    <source>
        <dbReference type="Pfam" id="PF26572"/>
    </source>
</evidence>
<comment type="caution">
    <text evidence="3">The sequence shown here is derived from an EMBL/GenBank/DDBJ whole genome shotgun (WGS) entry which is preliminary data.</text>
</comment>
<dbReference type="InterPro" id="IPR058498">
    <property type="entry name" value="DUF8185"/>
</dbReference>
<protein>
    <submittedName>
        <fullName evidence="3">Uncharacterized protein</fullName>
    </submittedName>
</protein>
<dbReference type="InterPro" id="IPR058323">
    <property type="entry name" value="DUF8010"/>
</dbReference>
<evidence type="ECO:0000259" key="1">
    <source>
        <dbReference type="Pfam" id="PF26035"/>
    </source>
</evidence>
<evidence type="ECO:0000313" key="3">
    <source>
        <dbReference type="EMBL" id="PHV64562.1"/>
    </source>
</evidence>
<reference evidence="3 4" key="1">
    <citation type="submission" date="2017-10" db="EMBL/GenBank/DDBJ databases">
        <title>The draft genome sequence of Williamsia sp. BULT 1.1 isolated from the semi-arid grassland soils from South Africa.</title>
        <authorList>
            <person name="Kabwe M.H."/>
            <person name="Govender N."/>
            <person name="Mutseka Lunga P."/>
            <person name="Vikram S."/>
            <person name="Makhalanyane T.P."/>
        </authorList>
    </citation>
    <scope>NUCLEOTIDE SEQUENCE [LARGE SCALE GENOMIC DNA]</scope>
    <source>
        <strain evidence="3 4">BULT 1.1</strain>
    </source>
</reference>
<dbReference type="EMBL" id="PEBD01000012">
    <property type="protein sequence ID" value="PHV64562.1"/>
    <property type="molecule type" value="Genomic_DNA"/>
</dbReference>
<proteinExistence type="predicted"/>
<evidence type="ECO:0000313" key="4">
    <source>
        <dbReference type="Proteomes" id="UP000225108"/>
    </source>
</evidence>
<gene>
    <name evidence="3" type="ORF">CSW57_22385</name>
</gene>